<dbReference type="GO" id="GO:0005768">
    <property type="term" value="C:endosome"/>
    <property type="evidence" value="ECO:0007669"/>
    <property type="project" value="TreeGrafter"/>
</dbReference>
<evidence type="ECO:0000313" key="12">
    <source>
        <dbReference type="Proteomes" id="UP000658997"/>
    </source>
</evidence>
<dbReference type="Pfam" id="PF04118">
    <property type="entry name" value="Dopey_N"/>
    <property type="match status" value="1"/>
</dbReference>
<gene>
    <name evidence="11" type="ORF">UBRO2_00830</name>
</gene>
<dbReference type="Gene3D" id="1.25.10.10">
    <property type="entry name" value="Leucine-rich Repeat Variant"/>
    <property type="match status" value="1"/>
</dbReference>
<evidence type="ECO:0000259" key="8">
    <source>
        <dbReference type="Pfam" id="PF04118"/>
    </source>
</evidence>
<feature type="domain" description="DOP1 N-terminal" evidence="8">
    <location>
        <begin position="131"/>
        <end position="421"/>
    </location>
</feature>
<dbReference type="InterPro" id="IPR040314">
    <property type="entry name" value="DOP1"/>
</dbReference>
<dbReference type="EMBL" id="ULHB01000009">
    <property type="protein sequence ID" value="SYW75675.1"/>
    <property type="molecule type" value="Genomic_DNA"/>
</dbReference>
<comment type="caution">
    <text evidence="11">The sequence shown here is derived from an EMBL/GenBank/DDBJ whole genome shotgun (WGS) entry which is preliminary data.</text>
</comment>
<feature type="compositionally biased region" description="Basic and acidic residues" evidence="7">
    <location>
        <begin position="1107"/>
        <end position="1117"/>
    </location>
</feature>
<feature type="domain" description="DOP1-like middle TPR" evidence="9">
    <location>
        <begin position="434"/>
        <end position="643"/>
    </location>
</feature>
<evidence type="ECO:0000256" key="5">
    <source>
        <dbReference type="ARBA" id="ARBA00023136"/>
    </source>
</evidence>
<dbReference type="InterPro" id="IPR007249">
    <property type="entry name" value="DOP1_N"/>
</dbReference>
<dbReference type="Pfam" id="PF24598">
    <property type="entry name" value="DOP1_C"/>
    <property type="match status" value="1"/>
</dbReference>
<evidence type="ECO:0000256" key="7">
    <source>
        <dbReference type="SAM" id="MobiDB-lite"/>
    </source>
</evidence>
<feature type="compositionally biased region" description="Low complexity" evidence="7">
    <location>
        <begin position="49"/>
        <end position="66"/>
    </location>
</feature>
<dbReference type="InterPro" id="IPR011989">
    <property type="entry name" value="ARM-like"/>
</dbReference>
<feature type="region of interest" description="Disordered" evidence="7">
    <location>
        <begin position="1082"/>
        <end position="1144"/>
    </location>
</feature>
<dbReference type="SUPFAM" id="SSF48371">
    <property type="entry name" value="ARM repeat"/>
    <property type="match status" value="1"/>
</dbReference>
<dbReference type="PANTHER" id="PTHR14042">
    <property type="entry name" value="DOPEY-RELATED"/>
    <property type="match status" value="1"/>
</dbReference>
<comment type="similarity">
    <text evidence="6">Belongs to the DOP1 family.</text>
</comment>
<proteinExistence type="inferred from homology"/>
<dbReference type="GO" id="GO:0000139">
    <property type="term" value="C:Golgi membrane"/>
    <property type="evidence" value="ECO:0007669"/>
    <property type="project" value="UniProtKB-SubCell"/>
</dbReference>
<keyword evidence="12" id="KW-1185">Reference proteome</keyword>
<feature type="compositionally biased region" description="Polar residues" evidence="7">
    <location>
        <begin position="1"/>
        <end position="11"/>
    </location>
</feature>
<evidence type="ECO:0000259" key="10">
    <source>
        <dbReference type="Pfam" id="PF24598"/>
    </source>
</evidence>
<feature type="compositionally biased region" description="Polar residues" evidence="7">
    <location>
        <begin position="1118"/>
        <end position="1138"/>
    </location>
</feature>
<dbReference type="Pfam" id="PF24597">
    <property type="entry name" value="TPR_DOP1_M"/>
    <property type="match status" value="1"/>
</dbReference>
<dbReference type="GO" id="GO:0005802">
    <property type="term" value="C:trans-Golgi network"/>
    <property type="evidence" value="ECO:0007669"/>
    <property type="project" value="TreeGrafter"/>
</dbReference>
<protein>
    <submittedName>
        <fullName evidence="11">Related to DOP1 - strong similarity to developmental regulatory gene, dopey (DopA)</fullName>
    </submittedName>
</protein>
<organism evidence="11 12">
    <name type="scientific">Ustilago bromivora</name>
    <dbReference type="NCBI Taxonomy" id="307758"/>
    <lineage>
        <taxon>Eukaryota</taxon>
        <taxon>Fungi</taxon>
        <taxon>Dikarya</taxon>
        <taxon>Basidiomycota</taxon>
        <taxon>Ustilaginomycotina</taxon>
        <taxon>Ustilaginomycetes</taxon>
        <taxon>Ustilaginales</taxon>
        <taxon>Ustilaginaceae</taxon>
        <taxon>Ustilago</taxon>
    </lineage>
</organism>
<evidence type="ECO:0000256" key="1">
    <source>
        <dbReference type="ARBA" id="ARBA00004395"/>
    </source>
</evidence>
<keyword evidence="4" id="KW-0333">Golgi apparatus</keyword>
<feature type="compositionally biased region" description="Polar residues" evidence="7">
    <location>
        <begin position="1082"/>
        <end position="1102"/>
    </location>
</feature>
<dbReference type="GO" id="GO:0005829">
    <property type="term" value="C:cytosol"/>
    <property type="evidence" value="ECO:0007669"/>
    <property type="project" value="GOC"/>
</dbReference>
<dbReference type="GO" id="GO:0015031">
    <property type="term" value="P:protein transport"/>
    <property type="evidence" value="ECO:0007669"/>
    <property type="project" value="UniProtKB-KW"/>
</dbReference>
<dbReference type="InterPro" id="IPR016024">
    <property type="entry name" value="ARM-type_fold"/>
</dbReference>
<evidence type="ECO:0000313" key="11">
    <source>
        <dbReference type="EMBL" id="SYW75675.1"/>
    </source>
</evidence>
<feature type="region of interest" description="Disordered" evidence="7">
    <location>
        <begin position="1"/>
        <end position="85"/>
    </location>
</feature>
<comment type="subcellular location">
    <subcellularLocation>
        <location evidence="1">Golgi apparatus membrane</location>
        <topology evidence="1">Peripheral membrane protein</topology>
    </subcellularLocation>
</comment>
<feature type="domain" description="DOP1-like C-terminal" evidence="10">
    <location>
        <begin position="1300"/>
        <end position="1596"/>
    </location>
</feature>
<keyword evidence="2" id="KW-0813">Transport</keyword>
<dbReference type="GO" id="GO:0006895">
    <property type="term" value="P:Golgi to endosome transport"/>
    <property type="evidence" value="ECO:0007669"/>
    <property type="project" value="InterPro"/>
</dbReference>
<name>A0A8H8QI37_9BASI</name>
<evidence type="ECO:0000256" key="3">
    <source>
        <dbReference type="ARBA" id="ARBA00022927"/>
    </source>
</evidence>
<dbReference type="InterPro" id="IPR056458">
    <property type="entry name" value="TPR_DOP1_M"/>
</dbReference>
<dbReference type="Proteomes" id="UP000658997">
    <property type="component" value="Unassembled WGS sequence"/>
</dbReference>
<accession>A0A8H8QI37</accession>
<dbReference type="PANTHER" id="PTHR14042:SF24">
    <property type="entry name" value="PROTEIN DOPEY-1 HOMOLOG"/>
    <property type="match status" value="1"/>
</dbReference>
<sequence length="1642" mass="181500">MSSPVERVSSNDGRRAGDSSTSLSSLPSRLAPPPTIKPSSSAEVQLDLSSASSEPHAAAAGPSSSSTIRPTPHDTSRPKSILPSTLQPAAVIPKARPRTSMIESSQLWKTSAAKRAEKSWALQTERALYSDAKFKKYLSLVERTLASFDSVSEWADFISFLARLGKAIHAYPTYNVIPRKLIVAKRLAQCLNPALPSGVHQRALDVYHQILSVIGPDGLPRDLQVWTSGLLPFFQYASTSVKPALLAIYESFYLPLGHDLRPLTKALQIALLPGLEEETSEYYERTLKLLDSISDAVTLPFFLQNLWLTLITTPSVRLAALNYLTRRMPAVQDEKDPTTLVGKDLGLMIRGLAHALDDNLLLVRRNTLEILVTHLQIDKPLFSTFIKRPDRILLVRSALNVVLRKDLSLNRRLYTWLLGADETPERQIAFLNNNALDLVRSALKQGFHDADLDTADRQKPYRIFISLLDKWEIGQSLTRVLALDAFQAISTKVAKGQEEDLMTTKMLFEVVDPSLLYGRFLEAITEQFQAEKQERETTEATEAHSPLALLCFIFKAFHIHDEETKQIHVPLLFAAVCQLLQQQLQSGDGDKDESAVLRVLDALELLKLFVTVMPSRVFVRIASSAADGKDKTHDFLQRARNFYTSSQTDSQQAARNFLSFQDSASATALVQLLADVCLQSGRQVGSTATGTETFVRALDVFADVMRVADGSEAPQEIALVRSTPSPDQAVETDKLSWDATAWTWQLLAHLDRISTFAEAERIVEVLISCCICRALSQPIRLDPPHILDRIVALLLRYLAPAMSPYHVRAVELLWAIHKVTQRSRLETAMTQQLSRGTDTARAAGLVAFGTFWRLSEDVSTDELKTPLLLVLDKLQSLDAEERQQAEVWLRANLRSYIKVVDPLLHTLVQNKPAEVQSATVDMDGIMVGMTQINEPLNDQLVLCSLRTLAALARFGGSSFAKSLATTSLSASLSGATKQLIRAETIQASATYFEVLLVQCSLWIGAYPSPQLKAACGSASTALRAAAVEATLCLIQRSPSPPERADQLETLLIENLLIAVHQGCTTVQSKMLHTLHTVLAAKTSASSRPDQMQRRFSSTSQSPGVLHQRGDSTGRSEADGSTVSPQLTVQTNASTGKRSAQQKQPHRLLLPLLQRGLSTPSNRLILQHWSDFILMTAPLYRSAVHNFLFPLNQTVCDLLGKAMVEVGGSYVPGASRPTFDAKSLSLDAIKSKVQLRCRRTLERIYRAHPAETVESLLHCWQSSVRASRKTRDEHAAQAVIEILDIVTPSAQILVTFLSEATQVWPVVIVFVKDFVANSLARKVHVYPMLRILTGLAEKICLTAAIEDRRTKRDLQDNFVKLIDSCILISGRSFDQSTWIRRSGRDNGEELDKEAAEFAAELLSLEDEKLSVNVDGNSANGVIDAINHFLATRGLPALRKIEMDTDRVQAIVANAVYYVVAPATRTRSATLEVESSVLAVLSELVRMPGSVKAWRSTVADLFNDARFFSIRLDQAERFKPIMLALMSQDKERLMDLLARVSASAAAANIFANRELEMLSRALNLRRLSFTLFSSEQDGFLTQLPLIQEKLVDLLRSQNAFESNYGDQEVDLHDVDACLLADMFDSGDTSVAVVVEELASGGMNA</sequence>
<evidence type="ECO:0000256" key="2">
    <source>
        <dbReference type="ARBA" id="ARBA00022448"/>
    </source>
</evidence>
<feature type="compositionally biased region" description="Low complexity" evidence="7">
    <location>
        <begin position="19"/>
        <end position="29"/>
    </location>
</feature>
<evidence type="ECO:0000259" key="9">
    <source>
        <dbReference type="Pfam" id="PF24597"/>
    </source>
</evidence>
<evidence type="ECO:0000256" key="6">
    <source>
        <dbReference type="ARBA" id="ARBA00046326"/>
    </source>
</evidence>
<keyword evidence="5" id="KW-0472">Membrane</keyword>
<dbReference type="InterPro" id="IPR056457">
    <property type="entry name" value="DOP1_C"/>
</dbReference>
<evidence type="ECO:0000256" key="4">
    <source>
        <dbReference type="ARBA" id="ARBA00023034"/>
    </source>
</evidence>
<reference evidence="11" key="1">
    <citation type="submission" date="2018-08" db="EMBL/GenBank/DDBJ databases">
        <authorList>
            <person name="Guldener U."/>
        </authorList>
    </citation>
    <scope>NUCLEOTIDE SEQUENCE</scope>
    <source>
        <strain evidence="11">UB2</strain>
    </source>
</reference>
<keyword evidence="3" id="KW-0653">Protein transport</keyword>